<feature type="transmembrane region" description="Helical" evidence="1">
    <location>
        <begin position="174"/>
        <end position="195"/>
    </location>
</feature>
<dbReference type="AlphaFoldDB" id="A0A1M5TF81"/>
<feature type="transmembrane region" description="Helical" evidence="1">
    <location>
        <begin position="121"/>
        <end position="154"/>
    </location>
</feature>
<evidence type="ECO:0000313" key="3">
    <source>
        <dbReference type="Proteomes" id="UP000183995"/>
    </source>
</evidence>
<name>A0A1M5TF81_9FIRM</name>
<feature type="transmembrane region" description="Helical" evidence="1">
    <location>
        <begin position="20"/>
        <end position="41"/>
    </location>
</feature>
<gene>
    <name evidence="2" type="ORF">SAMN02745823_00070</name>
</gene>
<feature type="transmembrane region" description="Helical" evidence="1">
    <location>
        <begin position="76"/>
        <end position="101"/>
    </location>
</feature>
<sequence>MNKRFFVISLHDESFSRAGLVLCGVLFLCGCIAGTVTAGFVNDGTRLNNYFSSFMSFFLTGNSVKRDFFSAVIDTFKYNLLAIALGFSVIGVFFLPVLSAFRGFFLSFSAAMVVRVLGGKGVALALAIFGANTLITIPCFFVLSVDAFSASLAFFRIAVFKSQKAGASPFNSRFFARCGICLAVLLAAALIDLYVTPHLISYAASRI</sequence>
<dbReference type="PROSITE" id="PS51257">
    <property type="entry name" value="PROKAR_LIPOPROTEIN"/>
    <property type="match status" value="1"/>
</dbReference>
<keyword evidence="1" id="KW-1133">Transmembrane helix</keyword>
<reference evidence="2 3" key="1">
    <citation type="submission" date="2016-11" db="EMBL/GenBank/DDBJ databases">
        <authorList>
            <person name="Jaros S."/>
            <person name="Januszkiewicz K."/>
            <person name="Wedrychowicz H."/>
        </authorList>
    </citation>
    <scope>NUCLEOTIDE SEQUENCE [LARGE SCALE GENOMIC DNA]</scope>
    <source>
        <strain evidence="2 3">DSM 10068</strain>
    </source>
</reference>
<accession>A0A1M5TF81</accession>
<organism evidence="2 3">
    <name type="scientific">Sporobacter termitidis DSM 10068</name>
    <dbReference type="NCBI Taxonomy" id="1123282"/>
    <lineage>
        <taxon>Bacteria</taxon>
        <taxon>Bacillati</taxon>
        <taxon>Bacillota</taxon>
        <taxon>Clostridia</taxon>
        <taxon>Eubacteriales</taxon>
        <taxon>Oscillospiraceae</taxon>
        <taxon>Sporobacter</taxon>
    </lineage>
</organism>
<dbReference type="OrthoDB" id="1852358at2"/>
<dbReference type="STRING" id="1123282.SAMN02745823_00070"/>
<dbReference type="RefSeq" id="WP_073075668.1">
    <property type="nucleotide sequence ID" value="NZ_FQXV01000001.1"/>
</dbReference>
<evidence type="ECO:0000313" key="2">
    <source>
        <dbReference type="EMBL" id="SHH49417.1"/>
    </source>
</evidence>
<proteinExistence type="predicted"/>
<dbReference type="Pfam" id="PF01944">
    <property type="entry name" value="SpoIIM"/>
    <property type="match status" value="1"/>
</dbReference>
<keyword evidence="3" id="KW-1185">Reference proteome</keyword>
<dbReference type="EMBL" id="FQXV01000001">
    <property type="protein sequence ID" value="SHH49417.1"/>
    <property type="molecule type" value="Genomic_DNA"/>
</dbReference>
<evidence type="ECO:0000256" key="1">
    <source>
        <dbReference type="SAM" id="Phobius"/>
    </source>
</evidence>
<keyword evidence="1" id="KW-0472">Membrane</keyword>
<dbReference type="InterPro" id="IPR002798">
    <property type="entry name" value="SpoIIM-like"/>
</dbReference>
<protein>
    <submittedName>
        <fullName evidence="2">Stage II sporulation protein M</fullName>
    </submittedName>
</protein>
<dbReference type="Proteomes" id="UP000183995">
    <property type="component" value="Unassembled WGS sequence"/>
</dbReference>
<keyword evidence="1" id="KW-0812">Transmembrane</keyword>